<feature type="transmembrane region" description="Helical" evidence="13">
    <location>
        <begin position="702"/>
        <end position="722"/>
    </location>
</feature>
<dbReference type="Proteomes" id="UP001497497">
    <property type="component" value="Unassembled WGS sequence"/>
</dbReference>
<feature type="domain" description="GPI inositol-deacylase PGAP1-like alpha/beta" evidence="14">
    <location>
        <begin position="79"/>
        <end position="299"/>
    </location>
</feature>
<keyword evidence="4 13" id="KW-0813">Transport</keyword>
<evidence type="ECO:0000256" key="8">
    <source>
        <dbReference type="ARBA" id="ARBA00022927"/>
    </source>
</evidence>
<feature type="transmembrane region" description="Helical" evidence="13">
    <location>
        <begin position="876"/>
        <end position="894"/>
    </location>
</feature>
<dbReference type="Gene3D" id="3.40.50.1820">
    <property type="entry name" value="alpha/beta hydrolase"/>
    <property type="match status" value="1"/>
</dbReference>
<evidence type="ECO:0000256" key="3">
    <source>
        <dbReference type="ARBA" id="ARBA00015856"/>
    </source>
</evidence>
<organism evidence="15 16">
    <name type="scientific">Lymnaea stagnalis</name>
    <name type="common">Great pond snail</name>
    <name type="synonym">Helix stagnalis</name>
    <dbReference type="NCBI Taxonomy" id="6523"/>
    <lineage>
        <taxon>Eukaryota</taxon>
        <taxon>Metazoa</taxon>
        <taxon>Spiralia</taxon>
        <taxon>Lophotrochozoa</taxon>
        <taxon>Mollusca</taxon>
        <taxon>Gastropoda</taxon>
        <taxon>Heterobranchia</taxon>
        <taxon>Euthyneura</taxon>
        <taxon>Panpulmonata</taxon>
        <taxon>Hygrophila</taxon>
        <taxon>Lymnaeoidea</taxon>
        <taxon>Lymnaeidae</taxon>
        <taxon>Lymnaea</taxon>
    </lineage>
</organism>
<dbReference type="GO" id="GO:0006505">
    <property type="term" value="P:GPI anchor metabolic process"/>
    <property type="evidence" value="ECO:0007669"/>
    <property type="project" value="TreeGrafter"/>
</dbReference>
<dbReference type="AlphaFoldDB" id="A0AAV2IAF0"/>
<evidence type="ECO:0000256" key="4">
    <source>
        <dbReference type="ARBA" id="ARBA00022448"/>
    </source>
</evidence>
<keyword evidence="7 13" id="KW-0256">Endoplasmic reticulum</keyword>
<comment type="function">
    <text evidence="13">Involved in inositol deacylation of GPI-anchored proteins which plays important roles in the quality control and ER-associated degradation of GPI-anchored proteins.</text>
</comment>
<keyword evidence="16" id="KW-1185">Reference proteome</keyword>
<comment type="subcellular location">
    <subcellularLocation>
        <location evidence="1">Endoplasmic reticulum membrane</location>
        <topology evidence="1">Multi-pass membrane protein</topology>
    </subcellularLocation>
</comment>
<keyword evidence="6 13" id="KW-0378">Hydrolase</keyword>
<evidence type="ECO:0000256" key="5">
    <source>
        <dbReference type="ARBA" id="ARBA00022692"/>
    </source>
</evidence>
<feature type="transmembrane region" description="Helical" evidence="13">
    <location>
        <begin position="729"/>
        <end position="747"/>
    </location>
</feature>
<evidence type="ECO:0000313" key="15">
    <source>
        <dbReference type="EMBL" id="CAL1542828.1"/>
    </source>
</evidence>
<evidence type="ECO:0000256" key="1">
    <source>
        <dbReference type="ARBA" id="ARBA00004477"/>
    </source>
</evidence>
<evidence type="ECO:0000256" key="11">
    <source>
        <dbReference type="ARBA" id="ARBA00023180"/>
    </source>
</evidence>
<feature type="transmembrane region" description="Helical" evidence="13">
    <location>
        <begin position="753"/>
        <end position="783"/>
    </location>
</feature>
<dbReference type="Pfam" id="PF07819">
    <property type="entry name" value="PGAP1"/>
    <property type="match status" value="1"/>
</dbReference>
<dbReference type="PANTHER" id="PTHR15495">
    <property type="entry name" value="NEGATIVE REGULATOR OF VESICLE FORMATION-RELATED"/>
    <property type="match status" value="1"/>
</dbReference>
<keyword evidence="11" id="KW-0325">Glycoprotein</keyword>
<dbReference type="InterPro" id="IPR039529">
    <property type="entry name" value="PGAP1/BST1"/>
</dbReference>
<name>A0AAV2IAF0_LYMST</name>
<dbReference type="Pfam" id="PF24660">
    <property type="entry name" value="PGAP1_3rd"/>
    <property type="match status" value="1"/>
</dbReference>
<keyword evidence="9 13" id="KW-1133">Transmembrane helix</keyword>
<evidence type="ECO:0000256" key="7">
    <source>
        <dbReference type="ARBA" id="ARBA00022824"/>
    </source>
</evidence>
<feature type="transmembrane region" description="Helical" evidence="13">
    <location>
        <begin position="900"/>
        <end position="919"/>
    </location>
</feature>
<comment type="similarity">
    <text evidence="2 13">Belongs to the GPI inositol-deacylase family.</text>
</comment>
<dbReference type="GO" id="GO:0050185">
    <property type="term" value="F:phosphatidylinositol deacylase activity"/>
    <property type="evidence" value="ECO:0007669"/>
    <property type="project" value="TreeGrafter"/>
</dbReference>
<dbReference type="InterPro" id="IPR029058">
    <property type="entry name" value="AB_hydrolase_fold"/>
</dbReference>
<evidence type="ECO:0000259" key="14">
    <source>
        <dbReference type="Pfam" id="PF07819"/>
    </source>
</evidence>
<dbReference type="InterPro" id="IPR012908">
    <property type="entry name" value="PGAP1-ab_dom-like"/>
</dbReference>
<feature type="transmembrane region" description="Helical" evidence="13">
    <location>
        <begin position="848"/>
        <end position="864"/>
    </location>
</feature>
<accession>A0AAV2IAF0</accession>
<keyword evidence="5 13" id="KW-0812">Transmembrane</keyword>
<sequence length="931" mass="104896">MAAPISMSISVALLSIIILGFYDFLTNFENNGCEMTYMYEYPDYRKIDISESEKQYPFYGLYIYGEGNQTYYISRNLKLNGIPVLFIPGNAGSYKQVRSLGSVALRMAEKSNTKAHFNYFAVDFNEELSGLYGGVLTKQTEFVHICLKKILSLYKHGSHQPTSVVLVGHSMGGLIARALFTIPDFDKSQVNTIITQATPHQRPVAALDVHLQQFYKNVNQYWRDNMATVLHHVTVVSTGGGYRDIQVRHGLTTLDGLVSPGRAVSVATTSTPKAWVSTDHLCAVWCRQMVLVTKRAMFDLIDKKTNQISLDPELRMQVFRHHFVSNNGLTNYLTYDENKSISLDPKVKLEFKDERLWMYTSRKVATTKYLALPFPLDSGRDSVFIMSNLTNPDWVCFCHIPEGQDSCTSCTSLTSRSRMLPPTYSNTKYVRVTKKDVEVGNGTHILILLAAGEKMVSLTVDHYDSDERHLVYQMPNTYDTIISYPISATDGAALLKIANASSFYSLHLAGLSLPTNTYKAIVTPHSCRRHSAEPYEGGVLRLNIPWSNEDIYTQASYGKELSLAIKLQTGRPGDYDWRQDASEPHLEMFLHPYCHYRLRLVIATQDALGQAVRFYALLLPGYLVAVLLMAVRGVVLTQGKGQAVNIKRQTPYDFLLDCSKPYFIMPTVLVLRYLFHLGPISKLLRSFDIPKDDTVLLKEENIFTLVLPLLLYIFAWVISYLHSFLALNLLKMFSYLGFILALVPNILTQRAGLLQALASAAAISLTFLCGTLGLLLTSALLITKTISLLYEIRRKMDTQITHNRLSLIFPVMLLVNLQTMLSLSPLVIWMKFTASYSWLYHLSADPSQLPSLVVCVCIAVILFSDHVIPIRFQSDVQGWSVFILAVLSILYAMVSMYRLPYFIATAILIITLPYIAALPSQLRQTSRSKGE</sequence>
<dbReference type="PANTHER" id="PTHR15495:SF7">
    <property type="entry name" value="GPI INOSITOL-DEACYLASE"/>
    <property type="match status" value="1"/>
</dbReference>
<evidence type="ECO:0000256" key="13">
    <source>
        <dbReference type="RuleBase" id="RU365011"/>
    </source>
</evidence>
<evidence type="ECO:0000256" key="2">
    <source>
        <dbReference type="ARBA" id="ARBA00006931"/>
    </source>
</evidence>
<evidence type="ECO:0000313" key="16">
    <source>
        <dbReference type="Proteomes" id="UP001497497"/>
    </source>
</evidence>
<feature type="transmembrane region" description="Helical" evidence="13">
    <location>
        <begin position="7"/>
        <end position="25"/>
    </location>
</feature>
<keyword evidence="10 13" id="KW-0472">Membrane</keyword>
<dbReference type="SUPFAM" id="SSF53474">
    <property type="entry name" value="alpha/beta-Hydrolases"/>
    <property type="match status" value="1"/>
</dbReference>
<feature type="transmembrane region" description="Helical" evidence="13">
    <location>
        <begin position="614"/>
        <end position="634"/>
    </location>
</feature>
<comment type="caution">
    <text evidence="15">The sequence shown here is derived from an EMBL/GenBank/DDBJ whole genome shotgun (WGS) entry which is preliminary data.</text>
</comment>
<reference evidence="15 16" key="1">
    <citation type="submission" date="2024-04" db="EMBL/GenBank/DDBJ databases">
        <authorList>
            <consortium name="Genoscope - CEA"/>
            <person name="William W."/>
        </authorList>
    </citation>
    <scope>NUCLEOTIDE SEQUENCE [LARGE SCALE GENOMIC DNA]</scope>
</reference>
<keyword evidence="8 13" id="KW-0653">Protein transport</keyword>
<gene>
    <name evidence="15" type="ORF">GSLYS_00016362001</name>
</gene>
<feature type="transmembrane region" description="Helical" evidence="13">
    <location>
        <begin position="654"/>
        <end position="675"/>
    </location>
</feature>
<evidence type="ECO:0000256" key="10">
    <source>
        <dbReference type="ARBA" id="ARBA00023136"/>
    </source>
</evidence>
<evidence type="ECO:0000256" key="12">
    <source>
        <dbReference type="ARBA" id="ARBA00093318"/>
    </source>
</evidence>
<dbReference type="EMBL" id="CAXITT010000508">
    <property type="protein sequence ID" value="CAL1542828.1"/>
    <property type="molecule type" value="Genomic_DNA"/>
</dbReference>
<dbReference type="GO" id="GO:0006888">
    <property type="term" value="P:endoplasmic reticulum to Golgi vesicle-mediated transport"/>
    <property type="evidence" value="ECO:0007669"/>
    <property type="project" value="TreeGrafter"/>
</dbReference>
<dbReference type="GO" id="GO:0005789">
    <property type="term" value="C:endoplasmic reticulum membrane"/>
    <property type="evidence" value="ECO:0007669"/>
    <property type="project" value="UniProtKB-SubCell"/>
</dbReference>
<evidence type="ECO:0000256" key="9">
    <source>
        <dbReference type="ARBA" id="ARBA00022989"/>
    </source>
</evidence>
<comment type="function">
    <text evidence="12">GPI inositol-deacylase that catalyzes the remove of the acyl chain linked to the 2-OH position of inositol ring from the GPI-anchored protein (GPI-AP) in the endoplasmic reticulum. Initiates the post-attachment remodeling phase of GPI-AP biogenesis and participates in endoplasmic reticulum (ER)-to-Golgi transport of GPI-anchored protein.</text>
</comment>
<proteinExistence type="inferred from homology"/>
<feature type="transmembrane region" description="Helical" evidence="13">
    <location>
        <begin position="804"/>
        <end position="828"/>
    </location>
</feature>
<dbReference type="GO" id="GO:0015031">
    <property type="term" value="P:protein transport"/>
    <property type="evidence" value="ECO:0007669"/>
    <property type="project" value="UniProtKB-KW"/>
</dbReference>
<evidence type="ECO:0000256" key="6">
    <source>
        <dbReference type="ARBA" id="ARBA00022801"/>
    </source>
</evidence>
<dbReference type="FunFam" id="3.40.50.1820:FF:000026">
    <property type="entry name" value="GPI inositol-deacylase"/>
    <property type="match status" value="1"/>
</dbReference>
<dbReference type="EC" id="3.1.-.-" evidence="13"/>
<protein>
    <recommendedName>
        <fullName evidence="3 13">GPI inositol-deacylase</fullName>
        <ecNumber evidence="13">3.1.-.-</ecNumber>
    </recommendedName>
</protein>